<keyword evidence="3 4" id="KW-0472">Membrane</keyword>
<dbReference type="AlphaFoldDB" id="A0A3D9L2Z5"/>
<evidence type="ECO:0000313" key="6">
    <source>
        <dbReference type="Proteomes" id="UP000256779"/>
    </source>
</evidence>
<feature type="transmembrane region" description="Helical" evidence="4">
    <location>
        <begin position="150"/>
        <end position="170"/>
    </location>
</feature>
<feature type="transmembrane region" description="Helical" evidence="4">
    <location>
        <begin position="223"/>
        <end position="248"/>
    </location>
</feature>
<proteinExistence type="predicted"/>
<dbReference type="GO" id="GO:0022857">
    <property type="term" value="F:transmembrane transporter activity"/>
    <property type="evidence" value="ECO:0007669"/>
    <property type="project" value="InterPro"/>
</dbReference>
<comment type="caution">
    <text evidence="5">The sequence shown here is derived from an EMBL/GenBank/DDBJ whole genome shotgun (WGS) entry which is preliminary data.</text>
</comment>
<evidence type="ECO:0000256" key="3">
    <source>
        <dbReference type="ARBA" id="ARBA00023136"/>
    </source>
</evidence>
<keyword evidence="6" id="KW-1185">Reference proteome</keyword>
<sequence>MIGHLKKEFEYFKSMPRDMRVLLITNMIYALVLPIIEIFVSAYIMRSLNSPRAVMIYQITVFTGIPITFVLNGYLLRRFSVKGLYSLGMLLSGVSISAMMYLPELNIIQVALSGLLMGISYGFFWSNRDFLAIETTVDENRNYYYGLETFFYTITGIAVPAGIGLVFVLTSRFGLLEGDAVAVYRLITVGVFALTVLSSIVVHRGNFKNPKVDRILHFRFSMLWKKLLVLSSLKGLAQGYLVTVPAILVMQMVGDEGALSSVQSISGLLTALLLYVLGRVTGPEHRIYVFSLGYVIFFVGAVVHSVLFSAIGVIIFIMCKVLYQPLHDMAYFPIQMKVINYLCDKDGRGEFSYIVNHEFGLYIGRFTGLALFIGLDAFISEVFAIRFSLVFIGLFQMLSILLARHIIKETSS</sequence>
<feature type="transmembrane region" description="Helical" evidence="4">
    <location>
        <begin position="107"/>
        <end position="125"/>
    </location>
</feature>
<feature type="transmembrane region" description="Helical" evidence="4">
    <location>
        <begin position="387"/>
        <end position="407"/>
    </location>
</feature>
<evidence type="ECO:0000313" key="5">
    <source>
        <dbReference type="EMBL" id="RED98386.1"/>
    </source>
</evidence>
<dbReference type="Proteomes" id="UP000256779">
    <property type="component" value="Unassembled WGS sequence"/>
</dbReference>
<dbReference type="OrthoDB" id="1375074at2"/>
<feature type="transmembrane region" description="Helical" evidence="4">
    <location>
        <begin position="359"/>
        <end position="380"/>
    </location>
</feature>
<feature type="transmembrane region" description="Helical" evidence="4">
    <location>
        <begin position="182"/>
        <end position="202"/>
    </location>
</feature>
<protein>
    <submittedName>
        <fullName evidence="5">YQGE family putative transporter</fullName>
    </submittedName>
</protein>
<dbReference type="SUPFAM" id="SSF103473">
    <property type="entry name" value="MFS general substrate transporter"/>
    <property type="match status" value="1"/>
</dbReference>
<evidence type="ECO:0000256" key="1">
    <source>
        <dbReference type="ARBA" id="ARBA00022692"/>
    </source>
</evidence>
<feature type="transmembrane region" description="Helical" evidence="4">
    <location>
        <begin position="21"/>
        <end position="44"/>
    </location>
</feature>
<feature type="transmembrane region" description="Helical" evidence="4">
    <location>
        <begin position="56"/>
        <end position="76"/>
    </location>
</feature>
<feature type="transmembrane region" description="Helical" evidence="4">
    <location>
        <begin position="260"/>
        <end position="278"/>
    </location>
</feature>
<evidence type="ECO:0000256" key="4">
    <source>
        <dbReference type="SAM" id="Phobius"/>
    </source>
</evidence>
<dbReference type="Gene3D" id="1.20.1250.20">
    <property type="entry name" value="MFS general substrate transporter like domains"/>
    <property type="match status" value="1"/>
</dbReference>
<feature type="transmembrane region" description="Helical" evidence="4">
    <location>
        <begin position="83"/>
        <end position="101"/>
    </location>
</feature>
<evidence type="ECO:0000256" key="2">
    <source>
        <dbReference type="ARBA" id="ARBA00022989"/>
    </source>
</evidence>
<gene>
    <name evidence="5" type="ORF">C7460_11058</name>
</gene>
<reference evidence="5 6" key="1">
    <citation type="submission" date="2018-07" db="EMBL/GenBank/DDBJ databases">
        <title>Genomic Encyclopedia of Type Strains, Phase IV (KMG-IV): sequencing the most valuable type-strain genomes for metagenomic binning, comparative biology and taxonomic classification.</title>
        <authorList>
            <person name="Goeker M."/>
        </authorList>
    </citation>
    <scope>NUCLEOTIDE SEQUENCE [LARGE SCALE GENOMIC DNA]</scope>
    <source>
        <strain evidence="5 6">DSM 4134</strain>
    </source>
</reference>
<organism evidence="5 6">
    <name type="scientific">Marinoscillum furvescens DSM 4134</name>
    <dbReference type="NCBI Taxonomy" id="1122208"/>
    <lineage>
        <taxon>Bacteria</taxon>
        <taxon>Pseudomonadati</taxon>
        <taxon>Bacteroidota</taxon>
        <taxon>Cytophagia</taxon>
        <taxon>Cytophagales</taxon>
        <taxon>Reichenbachiellaceae</taxon>
        <taxon>Marinoscillum</taxon>
    </lineage>
</organism>
<name>A0A3D9L2Z5_MARFU</name>
<dbReference type="EMBL" id="QREG01000010">
    <property type="protein sequence ID" value="RED98386.1"/>
    <property type="molecule type" value="Genomic_DNA"/>
</dbReference>
<dbReference type="RefSeq" id="WP_115868343.1">
    <property type="nucleotide sequence ID" value="NZ_QREG01000010.1"/>
</dbReference>
<keyword evidence="2 4" id="KW-1133">Transmembrane helix</keyword>
<dbReference type="InterPro" id="IPR011701">
    <property type="entry name" value="MFS"/>
</dbReference>
<feature type="transmembrane region" description="Helical" evidence="4">
    <location>
        <begin position="290"/>
        <end position="323"/>
    </location>
</feature>
<dbReference type="Pfam" id="PF07690">
    <property type="entry name" value="MFS_1"/>
    <property type="match status" value="1"/>
</dbReference>
<keyword evidence="1 4" id="KW-0812">Transmembrane</keyword>
<accession>A0A3D9L2Z5</accession>
<dbReference type="InterPro" id="IPR036259">
    <property type="entry name" value="MFS_trans_sf"/>
</dbReference>